<evidence type="ECO:0000313" key="2">
    <source>
        <dbReference type="Proteomes" id="UP000887159"/>
    </source>
</evidence>
<name>A0A8X6WKS6_TRICX</name>
<accession>A0A8X6WKS6</accession>
<evidence type="ECO:0000313" key="1">
    <source>
        <dbReference type="EMBL" id="GFY36312.1"/>
    </source>
</evidence>
<dbReference type="EMBL" id="BMAU01021436">
    <property type="protein sequence ID" value="GFY36312.1"/>
    <property type="molecule type" value="Genomic_DNA"/>
</dbReference>
<keyword evidence="2" id="KW-1185">Reference proteome</keyword>
<organism evidence="1 2">
    <name type="scientific">Trichonephila clavipes</name>
    <name type="common">Golden silk orbweaver</name>
    <name type="synonym">Nephila clavipes</name>
    <dbReference type="NCBI Taxonomy" id="2585209"/>
    <lineage>
        <taxon>Eukaryota</taxon>
        <taxon>Metazoa</taxon>
        <taxon>Ecdysozoa</taxon>
        <taxon>Arthropoda</taxon>
        <taxon>Chelicerata</taxon>
        <taxon>Arachnida</taxon>
        <taxon>Araneae</taxon>
        <taxon>Araneomorphae</taxon>
        <taxon>Entelegynae</taxon>
        <taxon>Araneoidea</taxon>
        <taxon>Nephilidae</taxon>
        <taxon>Trichonephila</taxon>
    </lineage>
</organism>
<protein>
    <submittedName>
        <fullName evidence="1">Uncharacterized protein</fullName>
    </submittedName>
</protein>
<comment type="caution">
    <text evidence="1">The sequence shown here is derived from an EMBL/GenBank/DDBJ whole genome shotgun (WGS) entry which is preliminary data.</text>
</comment>
<gene>
    <name evidence="1" type="ORF">TNCV_3450151</name>
</gene>
<dbReference type="Proteomes" id="UP000887159">
    <property type="component" value="Unassembled WGS sequence"/>
</dbReference>
<proteinExistence type="predicted"/>
<sequence>MMAIIGESDASKAFLEFFGLRPPTRNIEKLAKNRTRVIAFFSLQRIFWNVIDFCISSHTLQTHLIVPNQSFAFVAVVTLGGRVIVPGHEQREAEQRALTTNSEELRTLMEK</sequence>
<dbReference type="AlphaFoldDB" id="A0A8X6WKS6"/>
<reference evidence="1" key="1">
    <citation type="submission" date="2020-08" db="EMBL/GenBank/DDBJ databases">
        <title>Multicomponent nature underlies the extraordinary mechanical properties of spider dragline silk.</title>
        <authorList>
            <person name="Kono N."/>
            <person name="Nakamura H."/>
            <person name="Mori M."/>
            <person name="Yoshida Y."/>
            <person name="Ohtoshi R."/>
            <person name="Malay A.D."/>
            <person name="Moran D.A.P."/>
            <person name="Tomita M."/>
            <person name="Numata K."/>
            <person name="Arakawa K."/>
        </authorList>
    </citation>
    <scope>NUCLEOTIDE SEQUENCE</scope>
</reference>